<evidence type="ECO:0000313" key="1">
    <source>
        <dbReference type="EMBL" id="CUP61968.1"/>
    </source>
</evidence>
<accession>A0A174PTF4</accession>
<sequence>MNKYIKEIKAYTFPELTGEAKEKAKEWYLNDEMLSWELTNNYESDLSCIFPNSDLKVQWSLSYCQGDGVNIYGSVNMEDIFVLSQNAPAYNWIDGYLTEKEIRTLRFYMSEYKNEVKIPVNRRYSYCMADSIDLAEDFRYELENMGIRDIRVSVLEKAERLIKQVFSQLCMEYEKQGYAELYEISDEDMEEICGSNGYYFLENGEFFNEDCIEEPEELSAYFDNNGDQCIDLNRDDDGTPVEEIGRYEVTFEYGRCRYYCFIDAVSLEEAMFIFFKNHPHINYDMVIEHMEV</sequence>
<organism evidence="1 2">
    <name type="scientific">Blautia obeum</name>
    <dbReference type="NCBI Taxonomy" id="40520"/>
    <lineage>
        <taxon>Bacteria</taxon>
        <taxon>Bacillati</taxon>
        <taxon>Bacillota</taxon>
        <taxon>Clostridia</taxon>
        <taxon>Lachnospirales</taxon>
        <taxon>Lachnospiraceae</taxon>
        <taxon>Blautia</taxon>
    </lineage>
</organism>
<gene>
    <name evidence="1" type="ORF">ERS852569_00201</name>
</gene>
<reference evidence="1 2" key="1">
    <citation type="submission" date="2015-09" db="EMBL/GenBank/DDBJ databases">
        <authorList>
            <consortium name="Pathogen Informatics"/>
        </authorList>
    </citation>
    <scope>NUCLEOTIDE SEQUENCE [LARGE SCALE GENOMIC DNA]</scope>
    <source>
        <strain evidence="1 2">2789STDY5834957</strain>
    </source>
</reference>
<dbReference type="Proteomes" id="UP000095762">
    <property type="component" value="Unassembled WGS sequence"/>
</dbReference>
<evidence type="ECO:0000313" key="2">
    <source>
        <dbReference type="Proteomes" id="UP000095762"/>
    </source>
</evidence>
<dbReference type="EMBL" id="CZBP01000001">
    <property type="protein sequence ID" value="CUP61968.1"/>
    <property type="molecule type" value="Genomic_DNA"/>
</dbReference>
<dbReference type="RefSeq" id="WP_055059234.1">
    <property type="nucleotide sequence ID" value="NZ_CZBP01000001.1"/>
</dbReference>
<name>A0A174PTF4_9FIRM</name>
<proteinExistence type="predicted"/>
<protein>
    <submittedName>
        <fullName evidence="1">Uncharacterized protein</fullName>
    </submittedName>
</protein>
<dbReference type="AlphaFoldDB" id="A0A174PTF4"/>